<organism evidence="5 6">
    <name type="scientific">Ruminiclostridium hungatei</name>
    <name type="common">Clostridium hungatei</name>
    <dbReference type="NCBI Taxonomy" id="48256"/>
    <lineage>
        <taxon>Bacteria</taxon>
        <taxon>Bacillati</taxon>
        <taxon>Bacillota</taxon>
        <taxon>Clostridia</taxon>
        <taxon>Eubacteriales</taxon>
        <taxon>Oscillospiraceae</taxon>
        <taxon>Ruminiclostridium</taxon>
    </lineage>
</organism>
<dbReference type="InterPro" id="IPR009057">
    <property type="entry name" value="Homeodomain-like_sf"/>
</dbReference>
<dbReference type="PRINTS" id="PR00032">
    <property type="entry name" value="HTHARAC"/>
</dbReference>
<dbReference type="EMBL" id="MZGX01000006">
    <property type="protein sequence ID" value="OPX44942.1"/>
    <property type="molecule type" value="Genomic_DNA"/>
</dbReference>
<evidence type="ECO:0000313" key="5">
    <source>
        <dbReference type="EMBL" id="OPX44942.1"/>
    </source>
</evidence>
<dbReference type="Pfam" id="PF12833">
    <property type="entry name" value="HTH_18"/>
    <property type="match status" value="1"/>
</dbReference>
<dbReference type="PROSITE" id="PS00041">
    <property type="entry name" value="HTH_ARAC_FAMILY_1"/>
    <property type="match status" value="1"/>
</dbReference>
<gene>
    <name evidence="5" type="primary">tetD_2</name>
    <name evidence="5" type="ORF">CLHUN_11740</name>
</gene>
<evidence type="ECO:0000256" key="3">
    <source>
        <dbReference type="ARBA" id="ARBA00023163"/>
    </source>
</evidence>
<keyword evidence="1" id="KW-0805">Transcription regulation</keyword>
<dbReference type="SMART" id="SM00342">
    <property type="entry name" value="HTH_ARAC"/>
    <property type="match status" value="1"/>
</dbReference>
<dbReference type="OrthoDB" id="9801123at2"/>
<name>A0A1V4SM25_RUMHU</name>
<dbReference type="SUPFAM" id="SSF55136">
    <property type="entry name" value="Probable bacterial effector-binding domain"/>
    <property type="match status" value="1"/>
</dbReference>
<dbReference type="SUPFAM" id="SSF46689">
    <property type="entry name" value="Homeodomain-like"/>
    <property type="match status" value="2"/>
</dbReference>
<dbReference type="SMART" id="SM00871">
    <property type="entry name" value="AraC_E_bind"/>
    <property type="match status" value="1"/>
</dbReference>
<evidence type="ECO:0000259" key="4">
    <source>
        <dbReference type="PROSITE" id="PS01124"/>
    </source>
</evidence>
<comment type="caution">
    <text evidence="5">The sequence shown here is derived from an EMBL/GenBank/DDBJ whole genome shotgun (WGS) entry which is preliminary data.</text>
</comment>
<evidence type="ECO:0000313" key="6">
    <source>
        <dbReference type="Proteomes" id="UP000191554"/>
    </source>
</evidence>
<dbReference type="PANTHER" id="PTHR47504:SF5">
    <property type="entry name" value="RIGHT ORIGIN-BINDING PROTEIN"/>
    <property type="match status" value="1"/>
</dbReference>
<proteinExistence type="predicted"/>
<dbReference type="GO" id="GO:0043565">
    <property type="term" value="F:sequence-specific DNA binding"/>
    <property type="evidence" value="ECO:0007669"/>
    <property type="project" value="InterPro"/>
</dbReference>
<dbReference type="InterPro" id="IPR018062">
    <property type="entry name" value="HTH_AraC-typ_CS"/>
</dbReference>
<dbReference type="InterPro" id="IPR011256">
    <property type="entry name" value="Reg_factor_effector_dom_sf"/>
</dbReference>
<keyword evidence="6" id="KW-1185">Reference proteome</keyword>
<dbReference type="PANTHER" id="PTHR47504">
    <property type="entry name" value="RIGHT ORIGIN-BINDING PROTEIN"/>
    <property type="match status" value="1"/>
</dbReference>
<dbReference type="Gene3D" id="1.10.10.60">
    <property type="entry name" value="Homeodomain-like"/>
    <property type="match status" value="2"/>
</dbReference>
<dbReference type="Gene3D" id="3.20.80.10">
    <property type="entry name" value="Regulatory factor, effector binding domain"/>
    <property type="match status" value="1"/>
</dbReference>
<protein>
    <submittedName>
        <fullName evidence="5">Transposon Tn10 TetD protein</fullName>
    </submittedName>
</protein>
<reference evidence="5 6" key="1">
    <citation type="submission" date="2017-03" db="EMBL/GenBank/DDBJ databases">
        <title>Genome sequence of Clostridium hungatei DSM 14427.</title>
        <authorList>
            <person name="Poehlein A."/>
            <person name="Daniel R."/>
        </authorList>
    </citation>
    <scope>NUCLEOTIDE SEQUENCE [LARGE SCALE GENOMIC DNA]</scope>
    <source>
        <strain evidence="5 6">DSM 14427</strain>
    </source>
</reference>
<dbReference type="PROSITE" id="PS01124">
    <property type="entry name" value="HTH_ARAC_FAMILY_2"/>
    <property type="match status" value="1"/>
</dbReference>
<dbReference type="STRING" id="48256.CLHUN_11740"/>
<dbReference type="RefSeq" id="WP_080063627.1">
    <property type="nucleotide sequence ID" value="NZ_MZGX01000006.1"/>
</dbReference>
<dbReference type="InterPro" id="IPR018060">
    <property type="entry name" value="HTH_AraC"/>
</dbReference>
<accession>A0A1V4SM25</accession>
<dbReference type="AlphaFoldDB" id="A0A1V4SM25"/>
<dbReference type="InterPro" id="IPR010499">
    <property type="entry name" value="AraC_E-bd"/>
</dbReference>
<keyword evidence="2" id="KW-0238">DNA-binding</keyword>
<dbReference type="Proteomes" id="UP000191554">
    <property type="component" value="Unassembled WGS sequence"/>
</dbReference>
<dbReference type="GO" id="GO:0003700">
    <property type="term" value="F:DNA-binding transcription factor activity"/>
    <property type="evidence" value="ECO:0007669"/>
    <property type="project" value="InterPro"/>
</dbReference>
<keyword evidence="3" id="KW-0804">Transcription</keyword>
<dbReference type="Pfam" id="PF06445">
    <property type="entry name" value="GyrI-like"/>
    <property type="match status" value="1"/>
</dbReference>
<dbReference type="InterPro" id="IPR050959">
    <property type="entry name" value="MarA-like"/>
</dbReference>
<evidence type="ECO:0000256" key="1">
    <source>
        <dbReference type="ARBA" id="ARBA00023015"/>
    </source>
</evidence>
<evidence type="ECO:0000256" key="2">
    <source>
        <dbReference type="ARBA" id="ARBA00023125"/>
    </source>
</evidence>
<dbReference type="InterPro" id="IPR020449">
    <property type="entry name" value="Tscrpt_reg_AraC-type_HTH"/>
</dbReference>
<sequence length="285" mass="32671">MEWFERMKNALDYLENSMQGELDIEEAARVAYSSTFHFQRMFHMLTGVTVAEYVRRRRLTLAAQELAASDIRVLDLALKYGYESPEAFSKAFRKLQGISPSAAREAGIELRAYPRISFHISLKGDKDMNYKLIEKSSLKVFGKSKKVSTKNGENLLQIPQFWRECDADGFRARLLSVEGGELFGICMNDYENECFTYLIAREKTKDIELPEGAQEFTIPAATWAVFESVGPMPGTIQKVWERIYSEWFPSTGYEQANAPQLELYPEGDASNDDYKCEVWIPIVKK</sequence>
<dbReference type="InterPro" id="IPR029442">
    <property type="entry name" value="GyrI-like"/>
</dbReference>
<feature type="domain" description="HTH araC/xylS-type" evidence="4">
    <location>
        <begin position="8"/>
        <end position="106"/>
    </location>
</feature>